<organism evidence="10 11">
    <name type="scientific">Aspergillus keveii</name>
    <dbReference type="NCBI Taxonomy" id="714993"/>
    <lineage>
        <taxon>Eukaryota</taxon>
        <taxon>Fungi</taxon>
        <taxon>Dikarya</taxon>
        <taxon>Ascomycota</taxon>
        <taxon>Pezizomycotina</taxon>
        <taxon>Eurotiomycetes</taxon>
        <taxon>Eurotiomycetidae</taxon>
        <taxon>Eurotiales</taxon>
        <taxon>Aspergillaceae</taxon>
        <taxon>Aspergillus</taxon>
        <taxon>Aspergillus subgen. Nidulantes</taxon>
    </lineage>
</organism>
<reference evidence="10 11" key="1">
    <citation type="submission" date="2024-07" db="EMBL/GenBank/DDBJ databases">
        <title>Section-level genome sequencing and comparative genomics of Aspergillus sections Usti and Cavernicolus.</title>
        <authorList>
            <consortium name="Lawrence Berkeley National Laboratory"/>
            <person name="Nybo J.L."/>
            <person name="Vesth T.C."/>
            <person name="Theobald S."/>
            <person name="Frisvad J.C."/>
            <person name="Larsen T.O."/>
            <person name="Kjaerboelling I."/>
            <person name="Rothschild-Mancinelli K."/>
            <person name="Lyhne E.K."/>
            <person name="Kogle M.E."/>
            <person name="Barry K."/>
            <person name="Clum A."/>
            <person name="Na H."/>
            <person name="Ledsgaard L."/>
            <person name="Lin J."/>
            <person name="Lipzen A."/>
            <person name="Kuo A."/>
            <person name="Riley R."/>
            <person name="Mondo S."/>
            <person name="Labutti K."/>
            <person name="Haridas S."/>
            <person name="Pangalinan J."/>
            <person name="Salamov A.A."/>
            <person name="Simmons B.A."/>
            <person name="Magnuson J.K."/>
            <person name="Chen J."/>
            <person name="Drula E."/>
            <person name="Henrissat B."/>
            <person name="Wiebenga A."/>
            <person name="Lubbers R.J."/>
            <person name="Gomes A.C."/>
            <person name="Makela M.R."/>
            <person name="Stajich J."/>
            <person name="Grigoriev I.V."/>
            <person name="Mortensen U.H."/>
            <person name="De Vries R.P."/>
            <person name="Baker S.E."/>
            <person name="Andersen M.R."/>
        </authorList>
    </citation>
    <scope>NUCLEOTIDE SEQUENCE [LARGE SCALE GENOMIC DNA]</scope>
    <source>
        <strain evidence="10 11">CBS 209.92</strain>
    </source>
</reference>
<feature type="compositionally biased region" description="Polar residues" evidence="8">
    <location>
        <begin position="611"/>
        <end position="620"/>
    </location>
</feature>
<evidence type="ECO:0000313" key="11">
    <source>
        <dbReference type="Proteomes" id="UP001610563"/>
    </source>
</evidence>
<dbReference type="PANTHER" id="PTHR13142:SF1">
    <property type="entry name" value="INNER CENTROMERE PROTEIN"/>
    <property type="match status" value="1"/>
</dbReference>
<evidence type="ECO:0000256" key="7">
    <source>
        <dbReference type="ARBA" id="ARBA00023242"/>
    </source>
</evidence>
<name>A0ABR4G718_9EURO</name>
<feature type="compositionally biased region" description="Basic and acidic residues" evidence="8">
    <location>
        <begin position="867"/>
        <end position="892"/>
    </location>
</feature>
<accession>A0ABR4G718</accession>
<dbReference type="Proteomes" id="UP001610563">
    <property type="component" value="Unassembled WGS sequence"/>
</dbReference>
<evidence type="ECO:0000256" key="3">
    <source>
        <dbReference type="ARBA" id="ARBA00010042"/>
    </source>
</evidence>
<feature type="compositionally biased region" description="Basic and acidic residues" evidence="8">
    <location>
        <begin position="674"/>
        <end position="725"/>
    </location>
</feature>
<feature type="compositionally biased region" description="Basic and acidic residues" evidence="8">
    <location>
        <begin position="241"/>
        <end position="251"/>
    </location>
</feature>
<feature type="domain" description="Inner centromere protein ARK-binding" evidence="9">
    <location>
        <begin position="1134"/>
        <end position="1188"/>
    </location>
</feature>
<evidence type="ECO:0000256" key="6">
    <source>
        <dbReference type="ARBA" id="ARBA00023212"/>
    </source>
</evidence>
<dbReference type="Pfam" id="PF03941">
    <property type="entry name" value="INCENP_ARK-bind"/>
    <property type="match status" value="1"/>
</dbReference>
<dbReference type="EMBL" id="JBFTWV010000040">
    <property type="protein sequence ID" value="KAL2794822.1"/>
    <property type="molecule type" value="Genomic_DNA"/>
</dbReference>
<feature type="compositionally biased region" description="Acidic residues" evidence="8">
    <location>
        <begin position="1137"/>
        <end position="1146"/>
    </location>
</feature>
<evidence type="ECO:0000256" key="1">
    <source>
        <dbReference type="ARBA" id="ARBA00004123"/>
    </source>
</evidence>
<evidence type="ECO:0000256" key="5">
    <source>
        <dbReference type="ARBA" id="ARBA00022829"/>
    </source>
</evidence>
<feature type="compositionally biased region" description="Polar residues" evidence="8">
    <location>
        <begin position="1065"/>
        <end position="1075"/>
    </location>
</feature>
<feature type="compositionally biased region" description="Basic and acidic residues" evidence="8">
    <location>
        <begin position="775"/>
        <end position="789"/>
    </location>
</feature>
<keyword evidence="11" id="KW-1185">Reference proteome</keyword>
<feature type="compositionally biased region" description="Basic and acidic residues" evidence="8">
    <location>
        <begin position="405"/>
        <end position="428"/>
    </location>
</feature>
<evidence type="ECO:0000256" key="4">
    <source>
        <dbReference type="ARBA" id="ARBA00022490"/>
    </source>
</evidence>
<sequence>MAGASARAQKPVGSAAWISTEKENSVQLVDQELEEIEFPVRYEMEWLNEHMAEVFSNNQFNFTDAFKTPGKLRGKTPRTLRKRDATENRVPLSEIFSSVQKNRADTKFTPSPVLHRSPKKATTIPPAPTPPVQAKSNAAKPPQPQYPDLAQNLNSFSQYNTDSGYHGMPDEDEDEDDEMILTEIATETQLSTQPMDLEPISLNEVVRRSSVDRRTTDASFHSAREDVRNRGETVEPMNIDPPKESREKHAPQPEPAKQAEPTPEPVIEDKPSPNQQTATVLESETESKGKDVPNMDAKSSPVKETSVQPSSPEHNEPEKDEMVLDNLDDIGSPSDVYSPERPPIRKSSLSFASLPAREPLTSKSIGGSRLSRTSHIEAVRPSIATGSNYLGRQTGHRVTQAADEQTEKMDVDDVKETAIEDSDVDAKASKLHNKSSTQRLHEKISMLGKMQTSRPTKSIPAAPGLSTAQVSYPELPAAKPAAKQESQEKLPATTPAQTTVNAADDWIKPLSSPFQAQPKSPLSNFKYKYSGPATSGSPEEPVSPVKSKAIEPATKHQSAQGSDPVRQRSATPVFSSPQRHGHQKSASVNIDNKMTTTPIGTPTRQDGPLSTPKSRFQSLVKTAKGLFTSSGGVSAVARMEASSPDEPKTRLQRAQTDISRGSPRPLSVFSPPRQEGRRTRSSTEREEKRKQLELEERKREEAAEAARQQEKVRTMHQAARERSRTESAVQAPAVPVLSSSPVRAPQPKPSREPEPIADPAPKPTIQSSVPQPTRQNDRRPTKPTREPQQKPKPQPVSIRVGSALGRHVPLASATESSIPAPVPPPSATKAPTLKKKASSSSLHTNPSTSSFKTSGSSQTRGKAQLASERKREQEEREARRKEEQRRELERKRAAQQQQQQQEEARRQEARSRAEADRRERLAEDPKKAAQMQAIEKRRLENAKRLERQASQQPDTAGPQPQRETGAGRPLSRLGSVLGRVQPAPNPAKPPKRGLEEEANHRAATAKPGTMQPSGETKRRRTDDEQNAASTRPTMAPPIRQSNILKEPAKKPSMYGAGQHSAVPQPGSSMFKTGQPQRPAHPMDMAKYANGKIPFAESSGAAGPSQPHRTPGASASREAKPSPNYPNGENIHLPEIATDSEDEDSDADLAPVPKWAQPKELELQLRGQEGLEADAIFGPIAPFSLEETFKSDKRIKKFRERTSSANWAGPDGLTQEEIRRDIAERQRLRMNGGWSFDL</sequence>
<feature type="compositionally biased region" description="Basic and acidic residues" evidence="8">
    <location>
        <begin position="902"/>
        <end position="927"/>
    </location>
</feature>
<keyword evidence="5" id="KW-0159">Chromosome partition</keyword>
<feature type="compositionally biased region" description="Polar residues" evidence="8">
    <location>
        <begin position="512"/>
        <end position="523"/>
    </location>
</feature>
<comment type="similarity">
    <text evidence="3">Belongs to the INCENP family.</text>
</comment>
<evidence type="ECO:0000256" key="2">
    <source>
        <dbReference type="ARBA" id="ARBA00004186"/>
    </source>
</evidence>
<keyword evidence="6" id="KW-0206">Cytoskeleton</keyword>
<evidence type="ECO:0000259" key="9">
    <source>
        <dbReference type="Pfam" id="PF03941"/>
    </source>
</evidence>
<dbReference type="InterPro" id="IPR005635">
    <property type="entry name" value="Inner_centromere_prot_ARK-bd"/>
</dbReference>
<feature type="compositionally biased region" description="Polar residues" evidence="8">
    <location>
        <begin position="764"/>
        <end position="774"/>
    </location>
</feature>
<feature type="compositionally biased region" description="Polar residues" evidence="8">
    <location>
        <begin position="185"/>
        <end position="194"/>
    </location>
</feature>
<feature type="compositionally biased region" description="Low complexity" evidence="8">
    <location>
        <begin position="838"/>
        <end position="859"/>
    </location>
</feature>
<feature type="compositionally biased region" description="Basic and acidic residues" evidence="8">
    <location>
        <begin position="205"/>
        <end position="233"/>
    </location>
</feature>
<comment type="subcellular location">
    <subcellularLocation>
        <location evidence="2">Cytoplasm</location>
        <location evidence="2">Cytoskeleton</location>
        <location evidence="2">Spindle</location>
    </subcellularLocation>
    <subcellularLocation>
        <location evidence="1">Nucleus</location>
    </subcellularLocation>
</comment>
<protein>
    <recommendedName>
        <fullName evidence="9">Inner centromere protein ARK-binding domain-containing protein</fullName>
    </recommendedName>
</protein>
<evidence type="ECO:0000313" key="10">
    <source>
        <dbReference type="EMBL" id="KAL2794822.1"/>
    </source>
</evidence>
<keyword evidence="4" id="KW-0963">Cytoplasm</keyword>
<feature type="compositionally biased region" description="Polar residues" evidence="8">
    <location>
        <begin position="272"/>
        <end position="282"/>
    </location>
</feature>
<proteinExistence type="inferred from homology"/>
<feature type="compositionally biased region" description="Acidic residues" evidence="8">
    <location>
        <begin position="170"/>
        <end position="180"/>
    </location>
</feature>
<comment type="caution">
    <text evidence="10">The sequence shown here is derived from an EMBL/GenBank/DDBJ whole genome shotgun (WGS) entry which is preliminary data.</text>
</comment>
<feature type="compositionally biased region" description="Basic and acidic residues" evidence="8">
    <location>
        <begin position="934"/>
        <end position="947"/>
    </location>
</feature>
<feature type="region of interest" description="Disordered" evidence="8">
    <location>
        <begin position="106"/>
        <end position="1156"/>
    </location>
</feature>
<keyword evidence="7" id="KW-0539">Nucleus</keyword>
<feature type="compositionally biased region" description="Polar residues" evidence="8">
    <location>
        <begin position="568"/>
        <end position="604"/>
    </location>
</feature>
<evidence type="ECO:0000256" key="8">
    <source>
        <dbReference type="SAM" id="MobiDB-lite"/>
    </source>
</evidence>
<feature type="compositionally biased region" description="Polar residues" evidence="8">
    <location>
        <begin position="361"/>
        <end position="373"/>
    </location>
</feature>
<gene>
    <name evidence="10" type="ORF">BJX66DRAFT_302915</name>
</gene>
<dbReference type="PANTHER" id="PTHR13142">
    <property type="entry name" value="INNER CENTROMERE PROTEIN"/>
    <property type="match status" value="1"/>
</dbReference>
<feature type="compositionally biased region" description="Polar residues" evidence="8">
    <location>
        <begin position="302"/>
        <end position="312"/>
    </location>
</feature>
<feature type="compositionally biased region" description="Polar residues" evidence="8">
    <location>
        <begin position="151"/>
        <end position="163"/>
    </location>
</feature>
<feature type="compositionally biased region" description="Basic and acidic residues" evidence="8">
    <location>
        <begin position="313"/>
        <end position="322"/>
    </location>
</feature>